<comment type="caution">
    <text evidence="2">The sequence shown here is derived from an EMBL/GenBank/DDBJ whole genome shotgun (WGS) entry which is preliminary data.</text>
</comment>
<evidence type="ECO:0000313" key="2">
    <source>
        <dbReference type="EMBL" id="MCZ2720714.1"/>
    </source>
</evidence>
<evidence type="ECO:0000313" key="3">
    <source>
        <dbReference type="Proteomes" id="UP001149719"/>
    </source>
</evidence>
<protein>
    <submittedName>
        <fullName evidence="2">Uncharacterized protein</fullName>
    </submittedName>
</protein>
<name>A0ABT4JQT5_9GAMM</name>
<dbReference type="RefSeq" id="WP_269122821.1">
    <property type="nucleotide sequence ID" value="NZ_JAPUBN010000010.1"/>
</dbReference>
<evidence type="ECO:0000256" key="1">
    <source>
        <dbReference type="SAM" id="MobiDB-lite"/>
    </source>
</evidence>
<feature type="region of interest" description="Disordered" evidence="1">
    <location>
        <begin position="34"/>
        <end position="54"/>
    </location>
</feature>
<organism evidence="2 3">
    <name type="scientific">Marinomonas phaeophyticola</name>
    <dbReference type="NCBI Taxonomy" id="3004091"/>
    <lineage>
        <taxon>Bacteria</taxon>
        <taxon>Pseudomonadati</taxon>
        <taxon>Pseudomonadota</taxon>
        <taxon>Gammaproteobacteria</taxon>
        <taxon>Oceanospirillales</taxon>
        <taxon>Oceanospirillaceae</taxon>
        <taxon>Marinomonas</taxon>
    </lineage>
</organism>
<dbReference type="EMBL" id="JAPUBN010000010">
    <property type="protein sequence ID" value="MCZ2720714.1"/>
    <property type="molecule type" value="Genomic_DNA"/>
</dbReference>
<keyword evidence="3" id="KW-1185">Reference proteome</keyword>
<proteinExistence type="predicted"/>
<gene>
    <name evidence="2" type="ORF">O1D97_03395</name>
</gene>
<dbReference type="Proteomes" id="UP001149719">
    <property type="component" value="Unassembled WGS sequence"/>
</dbReference>
<reference evidence="2" key="1">
    <citation type="submission" date="2022-12" db="EMBL/GenBank/DDBJ databases">
        <title>Marinomonas 15G1-11 sp. nov, isolated from marine algae.</title>
        <authorList>
            <person name="Butt M."/>
            <person name="Choi D.G."/>
            <person name="Kim J.M."/>
            <person name="Lee J.K."/>
            <person name="Baek J.H."/>
            <person name="Jeon C.O."/>
        </authorList>
    </citation>
    <scope>NUCLEOTIDE SEQUENCE</scope>
    <source>
        <strain evidence="2">15G1-11</strain>
    </source>
</reference>
<accession>A0ABT4JQT5</accession>
<sequence>MKKYLAIFAIVCLVGLVSAAGVFIGALFSDPSMDEHEGIQSPDSNTNDLPNLNY</sequence>
<feature type="compositionally biased region" description="Polar residues" evidence="1">
    <location>
        <begin position="41"/>
        <end position="54"/>
    </location>
</feature>